<reference evidence="3" key="1">
    <citation type="journal article" date="2019" name="Int. J. Syst. Evol. Microbiol.">
        <title>The Global Catalogue of Microorganisms (GCM) 10K type strain sequencing project: providing services to taxonomists for standard genome sequencing and annotation.</title>
        <authorList>
            <consortium name="The Broad Institute Genomics Platform"/>
            <consortium name="The Broad Institute Genome Sequencing Center for Infectious Disease"/>
            <person name="Wu L."/>
            <person name="Ma J."/>
        </authorList>
    </citation>
    <scope>NUCLEOTIDE SEQUENCE [LARGE SCALE GENOMIC DNA]</scope>
    <source>
        <strain evidence="3">CGMCC 1.13718</strain>
    </source>
</reference>
<accession>A0ABW1YQB6</accession>
<comment type="caution">
    <text evidence="2">The sequence shown here is derived from an EMBL/GenBank/DDBJ whole genome shotgun (WGS) entry which is preliminary data.</text>
</comment>
<dbReference type="EMBL" id="JBHSVR010000001">
    <property type="protein sequence ID" value="MFC6634568.1"/>
    <property type="molecule type" value="Genomic_DNA"/>
</dbReference>
<organism evidence="2 3">
    <name type="scientific">Microbulbifer taiwanensis</name>
    <dbReference type="NCBI Taxonomy" id="986746"/>
    <lineage>
        <taxon>Bacteria</taxon>
        <taxon>Pseudomonadati</taxon>
        <taxon>Pseudomonadota</taxon>
        <taxon>Gammaproteobacteria</taxon>
        <taxon>Cellvibrionales</taxon>
        <taxon>Microbulbiferaceae</taxon>
        <taxon>Microbulbifer</taxon>
    </lineage>
</organism>
<name>A0ABW1YQB6_9GAMM</name>
<sequence>MTTMSRQQGAVLMVSLIILLVLTLIGISGARGVLMSERMTFASRDAKIALEVAETMARKGEAVIDGLANTDGFGDSGWLRTAGDGPDDLFADDTWSSTNSTSEKVPMKGADGNTNLEGRMYIEMAGLASDDSNAADVDLSAGSTGLDFPDIKVFKIVTRGVGIGGTERIVVTLYGKALPSSATP</sequence>
<dbReference type="Pfam" id="PF14341">
    <property type="entry name" value="PilX_N"/>
    <property type="match status" value="1"/>
</dbReference>
<dbReference type="InterPro" id="IPR025746">
    <property type="entry name" value="PilX_N_dom"/>
</dbReference>
<evidence type="ECO:0000259" key="1">
    <source>
        <dbReference type="Pfam" id="PF14341"/>
    </source>
</evidence>
<evidence type="ECO:0000313" key="2">
    <source>
        <dbReference type="EMBL" id="MFC6634568.1"/>
    </source>
</evidence>
<feature type="domain" description="Type 4 fimbrial biogenesis protein PilX N-terminal" evidence="1">
    <location>
        <begin position="8"/>
        <end position="55"/>
    </location>
</feature>
<protein>
    <submittedName>
        <fullName evidence="2">PilX N-terminal domain-containing pilus assembly protein</fullName>
    </submittedName>
</protein>
<dbReference type="Proteomes" id="UP001596425">
    <property type="component" value="Unassembled WGS sequence"/>
</dbReference>
<proteinExistence type="predicted"/>
<gene>
    <name evidence="2" type="ORF">ACFQBM_14845</name>
</gene>
<keyword evidence="3" id="KW-1185">Reference proteome</keyword>
<dbReference type="RefSeq" id="WP_193194442.1">
    <property type="nucleotide sequence ID" value="NZ_JACZFR010000060.1"/>
</dbReference>
<evidence type="ECO:0000313" key="3">
    <source>
        <dbReference type="Proteomes" id="UP001596425"/>
    </source>
</evidence>